<dbReference type="Pfam" id="PF00041">
    <property type="entry name" value="fn3"/>
    <property type="match status" value="2"/>
</dbReference>
<dbReference type="InterPro" id="IPR003961">
    <property type="entry name" value="FN3_dom"/>
</dbReference>
<evidence type="ECO:0000313" key="11">
    <source>
        <dbReference type="EMBL" id="RMX58474.1"/>
    </source>
</evidence>
<gene>
    <name evidence="11" type="ORF">pdam_00022151</name>
</gene>
<keyword evidence="12" id="KW-1185">Reference proteome</keyword>
<dbReference type="CDD" id="cd00063">
    <property type="entry name" value="FN3"/>
    <property type="match status" value="2"/>
</dbReference>
<keyword evidence="4" id="KW-0677">Repeat</keyword>
<keyword evidence="2" id="KW-0812">Transmembrane</keyword>
<dbReference type="GO" id="GO:0043235">
    <property type="term" value="C:receptor complex"/>
    <property type="evidence" value="ECO:0007669"/>
    <property type="project" value="TreeGrafter"/>
</dbReference>
<dbReference type="PROSITE" id="PS50853">
    <property type="entry name" value="FN3"/>
    <property type="match status" value="2"/>
</dbReference>
<keyword evidence="3" id="KW-0732">Signal</keyword>
<keyword evidence="5" id="KW-1133">Transmembrane helix</keyword>
<feature type="domain" description="Fibronectin type-III" evidence="10">
    <location>
        <begin position="54"/>
        <end position="154"/>
    </location>
</feature>
<dbReference type="GO" id="GO:0009897">
    <property type="term" value="C:external side of plasma membrane"/>
    <property type="evidence" value="ECO:0007669"/>
    <property type="project" value="TreeGrafter"/>
</dbReference>
<comment type="caution">
    <text evidence="11">The sequence shown here is derived from an EMBL/GenBank/DDBJ whole genome shotgun (WGS) entry which is preliminary data.</text>
</comment>
<dbReference type="Proteomes" id="UP000275408">
    <property type="component" value="Unassembled WGS sequence"/>
</dbReference>
<dbReference type="AlphaFoldDB" id="A0A3M6UY75"/>
<dbReference type="SUPFAM" id="SSF49265">
    <property type="entry name" value="Fibronectin type III"/>
    <property type="match status" value="1"/>
</dbReference>
<organism evidence="11 12">
    <name type="scientific">Pocillopora damicornis</name>
    <name type="common">Cauliflower coral</name>
    <name type="synonym">Millepora damicornis</name>
    <dbReference type="NCBI Taxonomy" id="46731"/>
    <lineage>
        <taxon>Eukaryota</taxon>
        <taxon>Metazoa</taxon>
        <taxon>Cnidaria</taxon>
        <taxon>Anthozoa</taxon>
        <taxon>Hexacorallia</taxon>
        <taxon>Scleractinia</taxon>
        <taxon>Astrocoeniina</taxon>
        <taxon>Pocilloporidae</taxon>
        <taxon>Pocillopora</taxon>
    </lineage>
</organism>
<evidence type="ECO:0000256" key="6">
    <source>
        <dbReference type="ARBA" id="ARBA00023136"/>
    </source>
</evidence>
<dbReference type="InterPro" id="IPR013783">
    <property type="entry name" value="Ig-like_fold"/>
</dbReference>
<comment type="subcellular location">
    <subcellularLocation>
        <location evidence="1">Membrane</location>
    </subcellularLocation>
</comment>
<evidence type="ECO:0000256" key="9">
    <source>
        <dbReference type="ARBA" id="ARBA00023180"/>
    </source>
</evidence>
<evidence type="ECO:0000256" key="4">
    <source>
        <dbReference type="ARBA" id="ARBA00022737"/>
    </source>
</evidence>
<dbReference type="GO" id="GO:0019955">
    <property type="term" value="F:cytokine binding"/>
    <property type="evidence" value="ECO:0007669"/>
    <property type="project" value="TreeGrafter"/>
</dbReference>
<evidence type="ECO:0000256" key="7">
    <source>
        <dbReference type="ARBA" id="ARBA00023157"/>
    </source>
</evidence>
<dbReference type="GO" id="GO:0004896">
    <property type="term" value="F:cytokine receptor activity"/>
    <property type="evidence" value="ECO:0007669"/>
    <property type="project" value="TreeGrafter"/>
</dbReference>
<dbReference type="InterPro" id="IPR050379">
    <property type="entry name" value="Type-I_Cytokine_Rcpt"/>
</dbReference>
<evidence type="ECO:0000256" key="2">
    <source>
        <dbReference type="ARBA" id="ARBA00022692"/>
    </source>
</evidence>
<name>A0A3M6UY75_POCDA</name>
<keyword evidence="9" id="KW-0325">Glycoprotein</keyword>
<evidence type="ECO:0000256" key="5">
    <source>
        <dbReference type="ARBA" id="ARBA00022989"/>
    </source>
</evidence>
<evidence type="ECO:0000256" key="1">
    <source>
        <dbReference type="ARBA" id="ARBA00004370"/>
    </source>
</evidence>
<keyword evidence="8" id="KW-0675">Receptor</keyword>
<keyword evidence="7" id="KW-1015">Disulfide bond</keyword>
<accession>A0A3M6UY75</accession>
<dbReference type="InterPro" id="IPR036116">
    <property type="entry name" value="FN3_sf"/>
</dbReference>
<keyword evidence="6" id="KW-0472">Membrane</keyword>
<dbReference type="PANTHER" id="PTHR23036">
    <property type="entry name" value="CYTOKINE RECEPTOR"/>
    <property type="match status" value="1"/>
</dbReference>
<dbReference type="Gene3D" id="2.60.40.10">
    <property type="entry name" value="Immunoglobulins"/>
    <property type="match status" value="2"/>
</dbReference>
<protein>
    <recommendedName>
        <fullName evidence="10">Fibronectin type-III domain-containing protein</fullName>
    </recommendedName>
</protein>
<proteinExistence type="predicted"/>
<evidence type="ECO:0000313" key="12">
    <source>
        <dbReference type="Proteomes" id="UP000275408"/>
    </source>
</evidence>
<dbReference type="SMART" id="SM00060">
    <property type="entry name" value="FN3"/>
    <property type="match status" value="2"/>
</dbReference>
<reference evidence="11 12" key="1">
    <citation type="journal article" date="2018" name="Sci. Rep.">
        <title>Comparative analysis of the Pocillopora damicornis genome highlights role of immune system in coral evolution.</title>
        <authorList>
            <person name="Cunning R."/>
            <person name="Bay R.A."/>
            <person name="Gillette P."/>
            <person name="Baker A.C."/>
            <person name="Traylor-Knowles N."/>
        </authorList>
    </citation>
    <scope>NUCLEOTIDE SEQUENCE [LARGE SCALE GENOMIC DNA]</scope>
    <source>
        <strain evidence="11">RSMAS</strain>
        <tissue evidence="11">Whole animal</tissue>
    </source>
</reference>
<feature type="domain" description="Fibronectin type-III" evidence="10">
    <location>
        <begin position="170"/>
        <end position="265"/>
    </location>
</feature>
<evidence type="ECO:0000256" key="3">
    <source>
        <dbReference type="ARBA" id="ARBA00022729"/>
    </source>
</evidence>
<dbReference type="EMBL" id="RCHS01000505">
    <property type="protein sequence ID" value="RMX58474.1"/>
    <property type="molecule type" value="Genomic_DNA"/>
</dbReference>
<evidence type="ECO:0000259" key="10">
    <source>
        <dbReference type="PROSITE" id="PS50853"/>
    </source>
</evidence>
<dbReference type="PANTHER" id="PTHR23036:SF151">
    <property type="entry name" value="FIBRONECTIN TYPE-III DOMAIN-CONTAINING PROTEIN"/>
    <property type="match status" value="1"/>
</dbReference>
<evidence type="ECO:0000256" key="8">
    <source>
        <dbReference type="ARBA" id="ARBA00023170"/>
    </source>
</evidence>
<dbReference type="FunFam" id="2.60.40.10:FF:000093">
    <property type="entry name" value="Down syndrome cell adhesion molecule, isoform B"/>
    <property type="match status" value="1"/>
</dbReference>
<dbReference type="STRING" id="46731.A0A3M6UY75"/>
<sequence length="301" mass="32829">MYPEVMSSPIVEMESFKYMKYIIVLICQMVVHRFCDNLTFGHTLLILPLEPSSTPQAVTVSATSSKSIFVSWDPVIADDRNGIIKGYIVNYQALPNGYIVAKILSITNEEQNNRQTVTLSNLNEFTNYSIGVLAFTVFGNGPVSVGQVVETLEDNVLLNLTILPLEPSGAPQAVTVGVTSSRSISVSWHPVIAEDRNGIIKGYKINYHALPNNYVVTKFLNITKEQQNKRQTVTLDNLNDIGVLAFTAFGNGPASVGQVVETLEDTTTGSHETEIPLEDVTLTVTACGAPLGSKGKKYILD</sequence>